<accession>A0ABS8SS11</accession>
<keyword evidence="2" id="KW-1185">Reference proteome</keyword>
<evidence type="ECO:0000313" key="1">
    <source>
        <dbReference type="EMBL" id="MCD7461737.1"/>
    </source>
</evidence>
<dbReference type="Proteomes" id="UP000823775">
    <property type="component" value="Unassembled WGS sequence"/>
</dbReference>
<reference evidence="1 2" key="1">
    <citation type="journal article" date="2021" name="BMC Genomics">
        <title>Datura genome reveals duplications of psychoactive alkaloid biosynthetic genes and high mutation rate following tissue culture.</title>
        <authorList>
            <person name="Rajewski A."/>
            <person name="Carter-House D."/>
            <person name="Stajich J."/>
            <person name="Litt A."/>
        </authorList>
    </citation>
    <scope>NUCLEOTIDE SEQUENCE [LARGE SCALE GENOMIC DNA]</scope>
    <source>
        <strain evidence="1">AR-01</strain>
    </source>
</reference>
<gene>
    <name evidence="1" type="ORF">HAX54_046916</name>
</gene>
<evidence type="ECO:0000313" key="2">
    <source>
        <dbReference type="Proteomes" id="UP000823775"/>
    </source>
</evidence>
<name>A0ABS8SS11_DATST</name>
<organism evidence="1 2">
    <name type="scientific">Datura stramonium</name>
    <name type="common">Jimsonweed</name>
    <name type="synonym">Common thornapple</name>
    <dbReference type="NCBI Taxonomy" id="4076"/>
    <lineage>
        <taxon>Eukaryota</taxon>
        <taxon>Viridiplantae</taxon>
        <taxon>Streptophyta</taxon>
        <taxon>Embryophyta</taxon>
        <taxon>Tracheophyta</taxon>
        <taxon>Spermatophyta</taxon>
        <taxon>Magnoliopsida</taxon>
        <taxon>eudicotyledons</taxon>
        <taxon>Gunneridae</taxon>
        <taxon>Pentapetalae</taxon>
        <taxon>asterids</taxon>
        <taxon>lamiids</taxon>
        <taxon>Solanales</taxon>
        <taxon>Solanaceae</taxon>
        <taxon>Solanoideae</taxon>
        <taxon>Datureae</taxon>
        <taxon>Datura</taxon>
    </lineage>
</organism>
<comment type="caution">
    <text evidence="1">The sequence shown here is derived from an EMBL/GenBank/DDBJ whole genome shotgun (WGS) entry which is preliminary data.</text>
</comment>
<proteinExistence type="predicted"/>
<sequence>MSTLLDRMCSSVSVDAFGSIIDEMKHLRDECNGQVPVTMNDGRGSWTIDEGAIEMSFEVSRESLEKLMDVTREELPDTMVAALTLRYGDHHLTMELDINLDLPAQVINTRRKLNSSRPSIKIATLFKHASIVLLDI</sequence>
<protein>
    <submittedName>
        <fullName evidence="1">Uncharacterized protein</fullName>
    </submittedName>
</protein>
<dbReference type="EMBL" id="JACEIK010000749">
    <property type="protein sequence ID" value="MCD7461737.1"/>
    <property type="molecule type" value="Genomic_DNA"/>
</dbReference>